<feature type="coiled-coil region" evidence="1">
    <location>
        <begin position="26"/>
        <end position="67"/>
    </location>
</feature>
<reference evidence="2" key="1">
    <citation type="submission" date="2021-01" db="EMBL/GenBank/DDBJ databases">
        <title>Adiantum capillus-veneris genome.</title>
        <authorList>
            <person name="Fang Y."/>
            <person name="Liao Q."/>
        </authorList>
    </citation>
    <scope>NUCLEOTIDE SEQUENCE</scope>
    <source>
        <strain evidence="2">H3</strain>
        <tissue evidence="2">Leaf</tissue>
    </source>
</reference>
<proteinExistence type="predicted"/>
<organism evidence="2 3">
    <name type="scientific">Adiantum capillus-veneris</name>
    <name type="common">Maidenhair fern</name>
    <dbReference type="NCBI Taxonomy" id="13818"/>
    <lineage>
        <taxon>Eukaryota</taxon>
        <taxon>Viridiplantae</taxon>
        <taxon>Streptophyta</taxon>
        <taxon>Embryophyta</taxon>
        <taxon>Tracheophyta</taxon>
        <taxon>Polypodiopsida</taxon>
        <taxon>Polypodiidae</taxon>
        <taxon>Polypodiales</taxon>
        <taxon>Pteridineae</taxon>
        <taxon>Pteridaceae</taxon>
        <taxon>Vittarioideae</taxon>
        <taxon>Adiantum</taxon>
    </lineage>
</organism>
<evidence type="ECO:0000313" key="2">
    <source>
        <dbReference type="EMBL" id="KAI5081962.1"/>
    </source>
</evidence>
<dbReference type="EMBL" id="JABFUD020000003">
    <property type="protein sequence ID" value="KAI5081962.1"/>
    <property type="molecule type" value="Genomic_DNA"/>
</dbReference>
<dbReference type="Proteomes" id="UP000886520">
    <property type="component" value="Chromosome 2"/>
</dbReference>
<evidence type="ECO:0000313" key="3">
    <source>
        <dbReference type="Proteomes" id="UP000886520"/>
    </source>
</evidence>
<keyword evidence="3" id="KW-1185">Reference proteome</keyword>
<dbReference type="AlphaFoldDB" id="A0A9D4V9C2"/>
<name>A0A9D4V9C2_ADICA</name>
<sequence>MQFLCTASEYGLGPKKGQGQRFQDNRVDQNSIIAHLQDQMEQLEQKMLEKENQLQAVENRTRQAELMCLQSTVEGLQEQILLKE</sequence>
<gene>
    <name evidence="2" type="ORF">GOP47_0001705</name>
</gene>
<keyword evidence="1" id="KW-0175">Coiled coil</keyword>
<accession>A0A9D4V9C2</accession>
<protein>
    <submittedName>
        <fullName evidence="2">Uncharacterized protein</fullName>
    </submittedName>
</protein>
<evidence type="ECO:0000256" key="1">
    <source>
        <dbReference type="SAM" id="Coils"/>
    </source>
</evidence>
<comment type="caution">
    <text evidence="2">The sequence shown here is derived from an EMBL/GenBank/DDBJ whole genome shotgun (WGS) entry which is preliminary data.</text>
</comment>